<evidence type="ECO:0000259" key="2">
    <source>
        <dbReference type="PROSITE" id="PS50173"/>
    </source>
</evidence>
<dbReference type="InterPro" id="IPR001126">
    <property type="entry name" value="UmuC"/>
</dbReference>
<dbReference type="InterPro" id="IPR043502">
    <property type="entry name" value="DNA/RNA_pol_sf"/>
</dbReference>
<evidence type="ECO:0000313" key="3">
    <source>
        <dbReference type="EMBL" id="KAK4885019.1"/>
    </source>
</evidence>
<dbReference type="PIRSF" id="PIRSF036603">
    <property type="entry name" value="DPol_eta"/>
    <property type="match status" value="1"/>
</dbReference>
<dbReference type="Pfam" id="PF11799">
    <property type="entry name" value="IMS_C"/>
    <property type="match status" value="1"/>
</dbReference>
<feature type="domain" description="UmuC" evidence="2">
    <location>
        <begin position="14"/>
        <end position="224"/>
    </location>
</feature>
<sequence length="573" mass="64886">MCDCEDVEDHSRTIIHIDIDCFYAQVEMIKNPRLYQVPLGVQQKNIVVTCNYVARKYGVNKCMLVSDALRVCPTLELVKGEDLYEYRKLSYQVTSYLQKYSDLVERLGLDENYVDLTNLVNERFANHTNNDLKLSGNLFSANSEICQCGCYERLRIGSIISQEIRDGLKKDLKLTTCAGIAHNKLLAKLVGSLHKPNQQTTIFPNSAVALMLSLSNVSKIPGIGNVMSEALENLNIKTVEELQNSQFETLKLALNSDKARWLLDLSYGKDNAPVKSSGRPQSIGLEDSCKLLNVETEIKEKFHQLLMRLIILVSEDGRIPTTIKVTIRKFDSTNKVSHRETKQCNISSNLFTIDKLTHMITLNEQSEKKLLSIIMNLFKKLVNISQSYHITLLGLSFTKFKDRVGGKNSIASYFIKDVAVQSVTSIESTDSAVMPKIFQDCGSYTDGSETEIEPSPKKTRYGSLVSRHRQLNDVDYSSPSKLRVAELRLNSRDSDQPECTSDFEETATNSTSISTSEFVHCPPNASEEVFRQLPSDVQRELWEDWKHTRSQQVSDKPSKKPRTNTLLNYFLKN</sequence>
<dbReference type="GO" id="GO:0003887">
    <property type="term" value="F:DNA-directed DNA polymerase activity"/>
    <property type="evidence" value="ECO:0007669"/>
    <property type="project" value="TreeGrafter"/>
</dbReference>
<dbReference type="AlphaFoldDB" id="A0AAN7Q3U9"/>
<feature type="compositionally biased region" description="Polar residues" evidence="1">
    <location>
        <begin position="506"/>
        <end position="517"/>
    </location>
</feature>
<evidence type="ECO:0000256" key="1">
    <source>
        <dbReference type="SAM" id="MobiDB-lite"/>
    </source>
</evidence>
<dbReference type="Gene3D" id="3.30.70.270">
    <property type="match status" value="1"/>
</dbReference>
<dbReference type="PANTHER" id="PTHR46404:SF1">
    <property type="entry name" value="DNA POLYMERASE IOTA"/>
    <property type="match status" value="1"/>
</dbReference>
<dbReference type="InterPro" id="IPR017961">
    <property type="entry name" value="DNA_pol_Y-fam_little_finger"/>
</dbReference>
<reference evidence="4" key="1">
    <citation type="submission" date="2023-01" db="EMBL/GenBank/DDBJ databases">
        <title>Key to firefly adult light organ development and bioluminescence: homeobox transcription factors regulate luciferase expression and transportation to peroxisome.</title>
        <authorList>
            <person name="Fu X."/>
        </authorList>
    </citation>
    <scope>NUCLEOTIDE SEQUENCE [LARGE SCALE GENOMIC DNA]</scope>
</reference>
<comment type="caution">
    <text evidence="3">The sequence shown here is derived from an EMBL/GenBank/DDBJ whole genome shotgun (WGS) entry which is preliminary data.</text>
</comment>
<keyword evidence="4" id="KW-1185">Reference proteome</keyword>
<dbReference type="FunFam" id="3.30.1490.100:FF:000003">
    <property type="entry name" value="Polymerase (DNA directed) iota"/>
    <property type="match status" value="1"/>
</dbReference>
<dbReference type="Gene3D" id="1.10.150.20">
    <property type="entry name" value="5' to 3' exonuclease, C-terminal subdomain"/>
    <property type="match status" value="1"/>
</dbReference>
<dbReference type="Gene3D" id="3.40.1170.60">
    <property type="match status" value="1"/>
</dbReference>
<name>A0AAN7Q3U9_9COLE</name>
<dbReference type="GO" id="GO:0019985">
    <property type="term" value="P:translesion synthesis"/>
    <property type="evidence" value="ECO:0007669"/>
    <property type="project" value="TreeGrafter"/>
</dbReference>
<dbReference type="InterPro" id="IPR043128">
    <property type="entry name" value="Rev_trsase/Diguanyl_cyclase"/>
</dbReference>
<accession>A0AAN7Q3U9</accession>
<dbReference type="SUPFAM" id="SSF100879">
    <property type="entry name" value="Lesion bypass DNA polymerase (Y-family), little finger domain"/>
    <property type="match status" value="1"/>
</dbReference>
<proteinExistence type="predicted"/>
<dbReference type="Gene3D" id="3.30.1490.100">
    <property type="entry name" value="DNA polymerase, Y-family, little finger domain"/>
    <property type="match status" value="1"/>
</dbReference>
<protein>
    <recommendedName>
        <fullName evidence="2">UmuC domain-containing protein</fullName>
    </recommendedName>
</protein>
<dbReference type="GO" id="GO:0003684">
    <property type="term" value="F:damaged DNA binding"/>
    <property type="evidence" value="ECO:0007669"/>
    <property type="project" value="InterPro"/>
</dbReference>
<dbReference type="SUPFAM" id="SSF56672">
    <property type="entry name" value="DNA/RNA polymerases"/>
    <property type="match status" value="1"/>
</dbReference>
<dbReference type="PROSITE" id="PS50173">
    <property type="entry name" value="UMUC"/>
    <property type="match status" value="1"/>
</dbReference>
<feature type="region of interest" description="Disordered" evidence="1">
    <location>
        <begin position="491"/>
        <end position="518"/>
    </location>
</feature>
<dbReference type="Pfam" id="PF00817">
    <property type="entry name" value="IMS"/>
    <property type="match status" value="1"/>
</dbReference>
<dbReference type="PANTHER" id="PTHR46404">
    <property type="entry name" value="DNA POLYMERASE IOTA"/>
    <property type="match status" value="1"/>
</dbReference>
<dbReference type="GO" id="GO:0006281">
    <property type="term" value="P:DNA repair"/>
    <property type="evidence" value="ECO:0007669"/>
    <property type="project" value="InterPro"/>
</dbReference>
<organism evidence="3 4">
    <name type="scientific">Aquatica leii</name>
    <dbReference type="NCBI Taxonomy" id="1421715"/>
    <lineage>
        <taxon>Eukaryota</taxon>
        <taxon>Metazoa</taxon>
        <taxon>Ecdysozoa</taxon>
        <taxon>Arthropoda</taxon>
        <taxon>Hexapoda</taxon>
        <taxon>Insecta</taxon>
        <taxon>Pterygota</taxon>
        <taxon>Neoptera</taxon>
        <taxon>Endopterygota</taxon>
        <taxon>Coleoptera</taxon>
        <taxon>Polyphaga</taxon>
        <taxon>Elateriformia</taxon>
        <taxon>Elateroidea</taxon>
        <taxon>Lampyridae</taxon>
        <taxon>Luciolinae</taxon>
        <taxon>Aquatica</taxon>
    </lineage>
</organism>
<evidence type="ECO:0000313" key="4">
    <source>
        <dbReference type="Proteomes" id="UP001353858"/>
    </source>
</evidence>
<dbReference type="EMBL" id="JARPUR010000001">
    <property type="protein sequence ID" value="KAK4885019.1"/>
    <property type="molecule type" value="Genomic_DNA"/>
</dbReference>
<dbReference type="Proteomes" id="UP001353858">
    <property type="component" value="Unassembled WGS sequence"/>
</dbReference>
<dbReference type="Gene3D" id="6.10.250.1630">
    <property type="match status" value="1"/>
</dbReference>
<gene>
    <name evidence="3" type="ORF">RN001_001290</name>
</gene>
<dbReference type="InterPro" id="IPR036775">
    <property type="entry name" value="DNA_pol_Y-fam_lit_finger_sf"/>
</dbReference>
<dbReference type="FunFam" id="3.40.1170.60:FF:000006">
    <property type="entry name" value="DNA polymerase iota"/>
    <property type="match status" value="1"/>
</dbReference>